<evidence type="ECO:0000313" key="2">
    <source>
        <dbReference type="EMBL" id="OII76106.1"/>
    </source>
</evidence>
<sequence>MQSFLKSAIDKVSTIKDVVEHSIEEVVKNNQIETVFLSGTPISSNVINWTENDISKRASNLKYNTTSFMGDLALSIRDAATNLTIRQTEVDNSQKNSQIRKSLCYKNNSLDSIEFKNEISNNLIKDMKTGKKSILDIRNTVSSNLSSNIEYIEDRNLNDDKNIELNESQIYNNITEITNNSKYKGSDVVLDENFEEVDKSTISNIIEGIGDILLNNDITEDIKQSDNIESNSNYKDEKDNTNDIDNCNNETFNLIKDCSDLIEIKEGNPDINNLDFQSEDYAGLTKVDNFDIHNSLCNSKVIKSKMVCDLDKNNNLKKEKNIKKDLLASPILNNGIEGSVLNPLSMFQQVNNLENLNLVLKKELDEYKEKYSDMMRNCHNLEKKMIKLSSDYKKIIGEKRILKDRLLKIKESENLIVDLQSQVNTLTEKLEFRDNTIQEYIELNKYLREKIGELEITLSSEESRITESLNSYQAEITELRCQLSKLQIDNKELVIPYIKRINILESQLGETKKRQTHEQNRYESIIQKLKIESKEEKEFLKLKIKKLEDFLLQKEEIIKNNNTYINSLNLEIQSYRTEDLNKNLDNTHTHTHTHKLIIERNNVNLNIEPSLMKDTQDIPVIDKELSRASVKLPLLSKHDSNISISSLRDELRRTIIDRQIIEEEYIKTNNAKIVLENTLKDEEYRNKLLRQQLDSILTVVSNLQEKLEEANETILLQKKEITSIYLRMTS</sequence>
<protein>
    <recommendedName>
        <fullName evidence="4">TATA element modulatory factor 1 TATA binding domain-containing protein</fullName>
    </recommendedName>
</protein>
<organism evidence="2 3">
    <name type="scientific">Cryptosporidium andersoni</name>
    <dbReference type="NCBI Taxonomy" id="117008"/>
    <lineage>
        <taxon>Eukaryota</taxon>
        <taxon>Sar</taxon>
        <taxon>Alveolata</taxon>
        <taxon>Apicomplexa</taxon>
        <taxon>Conoidasida</taxon>
        <taxon>Coccidia</taxon>
        <taxon>Eucoccidiorida</taxon>
        <taxon>Eimeriorina</taxon>
        <taxon>Cryptosporidiidae</taxon>
        <taxon>Cryptosporidium</taxon>
    </lineage>
</organism>
<comment type="caution">
    <text evidence="2">The sequence shown here is derived from an EMBL/GenBank/DDBJ whole genome shotgun (WGS) entry which is preliminary data.</text>
</comment>
<evidence type="ECO:0000256" key="1">
    <source>
        <dbReference type="SAM" id="Coils"/>
    </source>
</evidence>
<dbReference type="EMBL" id="LRBS01000068">
    <property type="protein sequence ID" value="OII76106.1"/>
    <property type="molecule type" value="Genomic_DNA"/>
</dbReference>
<keyword evidence="3" id="KW-1185">Reference proteome</keyword>
<dbReference type="GeneID" id="92364880"/>
<dbReference type="OrthoDB" id="343258at2759"/>
<accession>A0A1J4MPB9</accession>
<proteinExistence type="predicted"/>
<evidence type="ECO:0000313" key="3">
    <source>
        <dbReference type="Proteomes" id="UP000186804"/>
    </source>
</evidence>
<name>A0A1J4MPB9_9CRYT</name>
<dbReference type="AlphaFoldDB" id="A0A1J4MPB9"/>
<gene>
    <name evidence="2" type="ORF">cand_006950</name>
</gene>
<keyword evidence="1" id="KW-0175">Coiled coil</keyword>
<feature type="coiled-coil region" evidence="1">
    <location>
        <begin position="350"/>
        <end position="384"/>
    </location>
</feature>
<dbReference type="RefSeq" id="XP_067067952.1">
    <property type="nucleotide sequence ID" value="XM_067210935.1"/>
</dbReference>
<dbReference type="VEuPathDB" id="CryptoDB:cand_006950"/>
<feature type="coiled-coil region" evidence="1">
    <location>
        <begin position="644"/>
        <end position="720"/>
    </location>
</feature>
<evidence type="ECO:0008006" key="4">
    <source>
        <dbReference type="Google" id="ProtNLM"/>
    </source>
</evidence>
<dbReference type="Proteomes" id="UP000186804">
    <property type="component" value="Unassembled WGS sequence"/>
</dbReference>
<reference evidence="2 3" key="1">
    <citation type="submission" date="2016-10" db="EMBL/GenBank/DDBJ databases">
        <title>Reductive evolution of mitochondrial metabolism and differential evolution of invasion-related proteins in Cryptosporidium.</title>
        <authorList>
            <person name="Liu S."/>
            <person name="Roellig D.M."/>
            <person name="Guo Y."/>
            <person name="Li N."/>
            <person name="Frace M.A."/>
            <person name="Tang K."/>
            <person name="Zhang L."/>
            <person name="Feng Y."/>
            <person name="Xiao L."/>
        </authorList>
    </citation>
    <scope>NUCLEOTIDE SEQUENCE [LARGE SCALE GENOMIC DNA]</scope>
    <source>
        <strain evidence="2">30847</strain>
    </source>
</reference>